<protein>
    <submittedName>
        <fullName evidence="1">Uncharacterized protein</fullName>
    </submittedName>
</protein>
<comment type="caution">
    <text evidence="1">The sequence shown here is derived from an EMBL/GenBank/DDBJ whole genome shotgun (WGS) entry which is preliminary data.</text>
</comment>
<dbReference type="EMBL" id="RJNP01000007">
    <property type="protein sequence ID" value="RSI72057.1"/>
    <property type="molecule type" value="Genomic_DNA"/>
</dbReference>
<dbReference type="AlphaFoldDB" id="A0A428C2B5"/>
<evidence type="ECO:0000313" key="1">
    <source>
        <dbReference type="EMBL" id="RSI72057.1"/>
    </source>
</evidence>
<sequence>MTSQQYQMSLFEESDVWTLSVDDFRARLSALQETDEVLKIHEEVSSLKLQGSHLFSDLNIYCLRTSKDSSTMTEELHLKPSSEPWMNWGTMWNGKSLTARILEYPKTENGCSLSDILEENVPEEFFLSQKVASKLIQSKSSTAIPLQPDMATHKEQGRTLLKVNRRK</sequence>
<organism evidence="1 2">
    <name type="scientific">Streptococcus oralis</name>
    <dbReference type="NCBI Taxonomy" id="1303"/>
    <lineage>
        <taxon>Bacteria</taxon>
        <taxon>Bacillati</taxon>
        <taxon>Bacillota</taxon>
        <taxon>Bacilli</taxon>
        <taxon>Lactobacillales</taxon>
        <taxon>Streptococcaceae</taxon>
        <taxon>Streptococcus</taxon>
    </lineage>
</organism>
<proteinExistence type="predicted"/>
<reference evidence="1 2" key="1">
    <citation type="submission" date="2018-11" db="EMBL/GenBank/DDBJ databases">
        <title>Species Designations Belie Phenotypic and Genotypic Heterogeneity in Oral Streptococci.</title>
        <authorList>
            <person name="Velsko I."/>
        </authorList>
    </citation>
    <scope>NUCLEOTIDE SEQUENCE [LARGE SCALE GENOMIC DNA]</scope>
    <source>
        <strain evidence="1 2">BCC11</strain>
    </source>
</reference>
<evidence type="ECO:0000313" key="2">
    <source>
        <dbReference type="Proteomes" id="UP000269984"/>
    </source>
</evidence>
<accession>A0A428C2B5</accession>
<name>A0A428C2B5_STROR</name>
<gene>
    <name evidence="1" type="ORF">D8857_05625</name>
</gene>
<dbReference type="Proteomes" id="UP000269984">
    <property type="component" value="Unassembled WGS sequence"/>
</dbReference>